<gene>
    <name evidence="2" type="ORF">FB45DRAFT_935090</name>
</gene>
<dbReference type="InterPro" id="IPR053203">
    <property type="entry name" value="Cisplatin_resist-associated"/>
</dbReference>
<keyword evidence="3" id="KW-1185">Reference proteome</keyword>
<accession>A0AAD7FER2</accession>
<dbReference type="AlphaFoldDB" id="A0AAD7FER2"/>
<feature type="compositionally biased region" description="Polar residues" evidence="1">
    <location>
        <begin position="125"/>
        <end position="137"/>
    </location>
</feature>
<dbReference type="PANTHER" id="PTHR34693:SF1">
    <property type="entry name" value="PROTEIN PAR32"/>
    <property type="match status" value="1"/>
</dbReference>
<sequence>MPTEEQQHQRPRPPQPTTPSTARGRLTGRISALSESLRLHRTQSGDGAPHDEGNGGGCQEGDNESIASTLVEDRGPPTSSTHFSGRAGIGNFHPEAPPEDSVIPWPRGRTRERGTHSIGRGGYGNITSSPHSRGPWTYSTQEQDILRARADARRGTVPIGRGGYGNIAHARALTRALAAEAEAQAEVEAREGRALRSQSVDPVAAPTSMNFSIPVSLSVFRRRRSRDARRRDTPRLNGWDEDVVEDMEFSDDEGGRW</sequence>
<proteinExistence type="predicted"/>
<feature type="region of interest" description="Disordered" evidence="1">
    <location>
        <begin position="1"/>
        <end position="137"/>
    </location>
</feature>
<name>A0AAD7FER2_9AGAR</name>
<comment type="caution">
    <text evidence="2">The sequence shown here is derived from an EMBL/GenBank/DDBJ whole genome shotgun (WGS) entry which is preliminary data.</text>
</comment>
<dbReference type="PANTHER" id="PTHR34693">
    <property type="entry name" value="PROTEIN PAR32"/>
    <property type="match status" value="1"/>
</dbReference>
<feature type="region of interest" description="Disordered" evidence="1">
    <location>
        <begin position="222"/>
        <end position="257"/>
    </location>
</feature>
<dbReference type="Pfam" id="PF12223">
    <property type="entry name" value="DUF3602"/>
    <property type="match status" value="1"/>
</dbReference>
<organism evidence="2 3">
    <name type="scientific">Roridomyces roridus</name>
    <dbReference type="NCBI Taxonomy" id="1738132"/>
    <lineage>
        <taxon>Eukaryota</taxon>
        <taxon>Fungi</taxon>
        <taxon>Dikarya</taxon>
        <taxon>Basidiomycota</taxon>
        <taxon>Agaricomycotina</taxon>
        <taxon>Agaricomycetes</taxon>
        <taxon>Agaricomycetidae</taxon>
        <taxon>Agaricales</taxon>
        <taxon>Marasmiineae</taxon>
        <taxon>Mycenaceae</taxon>
        <taxon>Roridomyces</taxon>
    </lineage>
</organism>
<dbReference type="Proteomes" id="UP001221142">
    <property type="component" value="Unassembled WGS sequence"/>
</dbReference>
<evidence type="ECO:0000256" key="1">
    <source>
        <dbReference type="SAM" id="MobiDB-lite"/>
    </source>
</evidence>
<feature type="compositionally biased region" description="Acidic residues" evidence="1">
    <location>
        <begin position="239"/>
        <end position="257"/>
    </location>
</feature>
<dbReference type="EMBL" id="JARKIF010000023">
    <property type="protein sequence ID" value="KAJ7616004.1"/>
    <property type="molecule type" value="Genomic_DNA"/>
</dbReference>
<evidence type="ECO:0000313" key="2">
    <source>
        <dbReference type="EMBL" id="KAJ7616004.1"/>
    </source>
</evidence>
<evidence type="ECO:0000313" key="3">
    <source>
        <dbReference type="Proteomes" id="UP001221142"/>
    </source>
</evidence>
<dbReference type="InterPro" id="IPR022024">
    <property type="entry name" value="DUF3602"/>
</dbReference>
<protein>
    <submittedName>
        <fullName evidence="2">Uncharacterized protein</fullName>
    </submittedName>
</protein>
<reference evidence="2" key="1">
    <citation type="submission" date="2023-03" db="EMBL/GenBank/DDBJ databases">
        <title>Massive genome expansion in bonnet fungi (Mycena s.s.) driven by repeated elements and novel gene families across ecological guilds.</title>
        <authorList>
            <consortium name="Lawrence Berkeley National Laboratory"/>
            <person name="Harder C.B."/>
            <person name="Miyauchi S."/>
            <person name="Viragh M."/>
            <person name="Kuo A."/>
            <person name="Thoen E."/>
            <person name="Andreopoulos B."/>
            <person name="Lu D."/>
            <person name="Skrede I."/>
            <person name="Drula E."/>
            <person name="Henrissat B."/>
            <person name="Morin E."/>
            <person name="Kohler A."/>
            <person name="Barry K."/>
            <person name="LaButti K."/>
            <person name="Morin E."/>
            <person name="Salamov A."/>
            <person name="Lipzen A."/>
            <person name="Mereny Z."/>
            <person name="Hegedus B."/>
            <person name="Baldrian P."/>
            <person name="Stursova M."/>
            <person name="Weitz H."/>
            <person name="Taylor A."/>
            <person name="Grigoriev I.V."/>
            <person name="Nagy L.G."/>
            <person name="Martin F."/>
            <person name="Kauserud H."/>
        </authorList>
    </citation>
    <scope>NUCLEOTIDE SEQUENCE</scope>
    <source>
        <strain evidence="2">9284</strain>
    </source>
</reference>